<keyword evidence="4" id="KW-1185">Reference proteome</keyword>
<comment type="caution">
    <text evidence="3">The sequence shown here is derived from an EMBL/GenBank/DDBJ whole genome shotgun (WGS) entry which is preliminary data.</text>
</comment>
<protein>
    <submittedName>
        <fullName evidence="3">Putative membrane protein YkoI</fullName>
    </submittedName>
</protein>
<reference evidence="3 4" key="1">
    <citation type="submission" date="2020-08" db="EMBL/GenBank/DDBJ databases">
        <title>Genomic Encyclopedia of Type Strains, Phase IV (KMG-IV): sequencing the most valuable type-strain genomes for metagenomic binning, comparative biology and taxonomic classification.</title>
        <authorList>
            <person name="Goeker M."/>
        </authorList>
    </citation>
    <scope>NUCLEOTIDE SEQUENCE [LARGE SCALE GENOMIC DNA]</scope>
    <source>
        <strain evidence="3 4">DSM 26385</strain>
    </source>
</reference>
<feature type="chain" id="PRO_5030831111" evidence="2">
    <location>
        <begin position="23"/>
        <end position="146"/>
    </location>
</feature>
<sequence>MTDLLSRRHLLLVALASLPLAASPFGVRSALADKGGDDGGGDDSGGDDDDGHDDSDDGDDDSGSSGNRDGSSGRGDDHEDVRAAVKRGEILSLREILSRSGVEKRGRVIDIELRSIQRKNVYVITLRRPDGSIRRVRVDAVSGKVM</sequence>
<evidence type="ECO:0000313" key="3">
    <source>
        <dbReference type="EMBL" id="MBB4103771.1"/>
    </source>
</evidence>
<dbReference type="PROSITE" id="PS51318">
    <property type="entry name" value="TAT"/>
    <property type="match status" value="1"/>
</dbReference>
<dbReference type="RefSeq" id="WP_183792606.1">
    <property type="nucleotide sequence ID" value="NZ_JACIDU010000008.1"/>
</dbReference>
<evidence type="ECO:0000256" key="1">
    <source>
        <dbReference type="SAM" id="MobiDB-lite"/>
    </source>
</evidence>
<feature type="region of interest" description="Disordered" evidence="1">
    <location>
        <begin position="29"/>
        <end position="81"/>
    </location>
</feature>
<evidence type="ECO:0000256" key="2">
    <source>
        <dbReference type="SAM" id="SignalP"/>
    </source>
</evidence>
<dbReference type="AlphaFoldDB" id="A0A7W6K3W9"/>
<feature type="compositionally biased region" description="Acidic residues" evidence="1">
    <location>
        <begin position="39"/>
        <end position="62"/>
    </location>
</feature>
<organism evidence="3 4">
    <name type="scientific">Allorhizobium borbori</name>
    <dbReference type="NCBI Taxonomy" id="485907"/>
    <lineage>
        <taxon>Bacteria</taxon>
        <taxon>Pseudomonadati</taxon>
        <taxon>Pseudomonadota</taxon>
        <taxon>Alphaproteobacteria</taxon>
        <taxon>Hyphomicrobiales</taxon>
        <taxon>Rhizobiaceae</taxon>
        <taxon>Rhizobium/Agrobacterium group</taxon>
        <taxon>Allorhizobium</taxon>
    </lineage>
</organism>
<dbReference type="Proteomes" id="UP000584824">
    <property type="component" value="Unassembled WGS sequence"/>
</dbReference>
<evidence type="ECO:0000313" key="4">
    <source>
        <dbReference type="Proteomes" id="UP000584824"/>
    </source>
</evidence>
<dbReference type="EMBL" id="JACIDU010000008">
    <property type="protein sequence ID" value="MBB4103771.1"/>
    <property type="molecule type" value="Genomic_DNA"/>
</dbReference>
<gene>
    <name evidence="3" type="ORF">GGQ66_002339</name>
</gene>
<feature type="signal peptide" evidence="2">
    <location>
        <begin position="1"/>
        <end position="22"/>
    </location>
</feature>
<dbReference type="InterPro" id="IPR006311">
    <property type="entry name" value="TAT_signal"/>
</dbReference>
<name>A0A7W6K3W9_9HYPH</name>
<keyword evidence="2" id="KW-0732">Signal</keyword>
<proteinExistence type="predicted"/>
<accession>A0A7W6K3W9</accession>